<dbReference type="AlphaFoldDB" id="A0A1H8E5K2"/>
<dbReference type="STRING" id="1173111.SAMN05444955_106142"/>
<feature type="domain" description="Acetyl-coenzyme A synthetase N-terminal" evidence="9">
    <location>
        <begin position="36"/>
        <end position="92"/>
    </location>
</feature>
<evidence type="ECO:0000256" key="1">
    <source>
        <dbReference type="ARBA" id="ARBA00006432"/>
    </source>
</evidence>
<evidence type="ECO:0000256" key="3">
    <source>
        <dbReference type="ARBA" id="ARBA00022598"/>
    </source>
</evidence>
<dbReference type="InterPro" id="IPR000873">
    <property type="entry name" value="AMP-dep_synth/lig_dom"/>
</dbReference>
<reference evidence="10 11" key="1">
    <citation type="submission" date="2016-10" db="EMBL/GenBank/DDBJ databases">
        <authorList>
            <person name="de Groot N.N."/>
        </authorList>
    </citation>
    <scope>NUCLEOTIDE SEQUENCE [LARGE SCALE GENOMIC DNA]</scope>
    <source>
        <strain evidence="10 11">DSM 46701</strain>
    </source>
</reference>
<dbReference type="PROSITE" id="PS00455">
    <property type="entry name" value="AMP_BINDING"/>
    <property type="match status" value="1"/>
</dbReference>
<dbReference type="Proteomes" id="UP000199695">
    <property type="component" value="Unassembled WGS sequence"/>
</dbReference>
<dbReference type="Pfam" id="PF16177">
    <property type="entry name" value="ACAS_N"/>
    <property type="match status" value="1"/>
</dbReference>
<keyword evidence="3" id="KW-0436">Ligase</keyword>
<proteinExistence type="inferred from homology"/>
<dbReference type="PANTHER" id="PTHR24095">
    <property type="entry name" value="ACETYL-COENZYME A SYNTHETASE"/>
    <property type="match status" value="1"/>
</dbReference>
<dbReference type="GO" id="GO:0006085">
    <property type="term" value="P:acetyl-CoA biosynthetic process"/>
    <property type="evidence" value="ECO:0007669"/>
    <property type="project" value="TreeGrafter"/>
</dbReference>
<feature type="domain" description="AMP-dependent synthetase/ligase" evidence="7">
    <location>
        <begin position="99"/>
        <end position="491"/>
    </location>
</feature>
<evidence type="ECO:0000259" key="7">
    <source>
        <dbReference type="Pfam" id="PF00501"/>
    </source>
</evidence>
<evidence type="ECO:0000256" key="5">
    <source>
        <dbReference type="ARBA" id="ARBA00022840"/>
    </source>
</evidence>
<evidence type="ECO:0000256" key="2">
    <source>
        <dbReference type="ARBA" id="ARBA00013275"/>
    </source>
</evidence>
<keyword evidence="6" id="KW-0007">Acetylation</keyword>
<evidence type="ECO:0000259" key="8">
    <source>
        <dbReference type="Pfam" id="PF13193"/>
    </source>
</evidence>
<dbReference type="Pfam" id="PF00501">
    <property type="entry name" value="AMP-binding"/>
    <property type="match status" value="1"/>
</dbReference>
<organism evidence="10 11">
    <name type="scientific">Lihuaxuella thermophila</name>
    <dbReference type="NCBI Taxonomy" id="1173111"/>
    <lineage>
        <taxon>Bacteria</taxon>
        <taxon>Bacillati</taxon>
        <taxon>Bacillota</taxon>
        <taxon>Bacilli</taxon>
        <taxon>Bacillales</taxon>
        <taxon>Thermoactinomycetaceae</taxon>
        <taxon>Lihuaxuella</taxon>
    </lineage>
</organism>
<dbReference type="InterPro" id="IPR032387">
    <property type="entry name" value="ACAS_N"/>
</dbReference>
<keyword evidence="4" id="KW-0547">Nucleotide-binding</keyword>
<dbReference type="EC" id="6.2.1.1" evidence="2"/>
<dbReference type="SUPFAM" id="SSF56801">
    <property type="entry name" value="Acetyl-CoA synthetase-like"/>
    <property type="match status" value="1"/>
</dbReference>
<name>A0A1H8E5K2_9BACL</name>
<gene>
    <name evidence="10" type="ORF">SAMN05444955_106142</name>
</gene>
<keyword evidence="5" id="KW-0067">ATP-binding</keyword>
<dbReference type="PANTHER" id="PTHR24095:SF14">
    <property type="entry name" value="ACETYL-COENZYME A SYNTHETASE 1"/>
    <property type="match status" value="1"/>
</dbReference>
<dbReference type="InterPro" id="IPR045851">
    <property type="entry name" value="AMP-bd_C_sf"/>
</dbReference>
<feature type="domain" description="AMP-binding enzyme C-terminal" evidence="8">
    <location>
        <begin position="544"/>
        <end position="622"/>
    </location>
</feature>
<dbReference type="GO" id="GO:0003987">
    <property type="term" value="F:acetate-CoA ligase activity"/>
    <property type="evidence" value="ECO:0007669"/>
    <property type="project" value="UniProtKB-EC"/>
</dbReference>
<dbReference type="InterPro" id="IPR025110">
    <property type="entry name" value="AMP-bd_C"/>
</dbReference>
<dbReference type="Gene3D" id="3.40.50.12780">
    <property type="entry name" value="N-terminal domain of ligase-like"/>
    <property type="match status" value="1"/>
</dbReference>
<dbReference type="InterPro" id="IPR042099">
    <property type="entry name" value="ANL_N_sf"/>
</dbReference>
<dbReference type="InterPro" id="IPR020845">
    <property type="entry name" value="AMP-binding_CS"/>
</dbReference>
<evidence type="ECO:0000256" key="6">
    <source>
        <dbReference type="ARBA" id="ARBA00022990"/>
    </source>
</evidence>
<dbReference type="Gene3D" id="3.30.300.30">
    <property type="match status" value="1"/>
</dbReference>
<comment type="similarity">
    <text evidence="1">Belongs to the ATP-dependent AMP-binding enzyme family.</text>
</comment>
<evidence type="ECO:0000259" key="9">
    <source>
        <dbReference type="Pfam" id="PF16177"/>
    </source>
</evidence>
<evidence type="ECO:0000256" key="4">
    <source>
        <dbReference type="ARBA" id="ARBA00022741"/>
    </source>
</evidence>
<sequence length="662" mass="73891">MIPLNKTDQMVYPVSMSWEESYLYQFMKKHEMNQLDQLYEAAQNHPSWFWGEMEKEVGLTWFQPYTKVMDDSRGWAWTRWYVDGKMNVAYDAVDKHALGQAASKPALLWEGDGGETRMISYAELYREINRFAHGLKRLGIAKGDRVVMYLPMVPETVVVLLGAAKIGAMVVPVFSGYGAEAVVTRVVDSQAKILVTADGFFRRGKEVAMLQEAVRVAEKCPFLSHVVVVSRIGKAGIEAGPINPHCPVRLIPYDILLQDQSDTMQAEWLDSEDPCLLIYTSGTTGKPKGTVHVHAGFPLKAAQDLKFAFNFGPDDILFWMTDMGWMMGPWMVYGALLLGGTAVLFEGTPDYPRFDRLWEIVEKYRVTHLGVSPTVIRSLMPHGSEWADKHDLSSLKAFGSTGEPWNPKPWLWLYEKVGKGKCPILNYSGGTEISGGILGCLPGLPQKPCSFSGPIPGMVVDIVDGQGEPVKGSVGELVIKKPWPGMTRGFWQDPDRYEQAYWDRFPGLWAHGDWARTDEDGFWYIEGRSDDTLKIAGKRVGPAEYESLLVSHEAVIEAAAIGIPDEIKGTSAVCFVISDDTKPSAADLEMHLMELIVQKLGKPLKPKAIYRVKELPRTRNGKILRRVIQSAYLGNEAGELSSLENPPSVEEIRMLGKQIKPT</sequence>
<accession>A0A1H8E5K2</accession>
<protein>
    <recommendedName>
        <fullName evidence="2">acetate--CoA ligase</fullName>
        <ecNumber evidence="2">6.2.1.1</ecNumber>
    </recommendedName>
</protein>
<keyword evidence="11" id="KW-1185">Reference proteome</keyword>
<evidence type="ECO:0000313" key="11">
    <source>
        <dbReference type="Proteomes" id="UP000199695"/>
    </source>
</evidence>
<dbReference type="EMBL" id="FOCQ01000006">
    <property type="protein sequence ID" value="SEN14700.1"/>
    <property type="molecule type" value="Genomic_DNA"/>
</dbReference>
<dbReference type="GO" id="GO:0005524">
    <property type="term" value="F:ATP binding"/>
    <property type="evidence" value="ECO:0007669"/>
    <property type="project" value="UniProtKB-KW"/>
</dbReference>
<dbReference type="Pfam" id="PF13193">
    <property type="entry name" value="AMP-binding_C"/>
    <property type="match status" value="1"/>
</dbReference>
<evidence type="ECO:0000313" key="10">
    <source>
        <dbReference type="EMBL" id="SEN14700.1"/>
    </source>
</evidence>